<name>A0A0J9X6Z9_GEOCN</name>
<gene>
    <name evidence="1" type="ORF">BN980_GECA04s05785g</name>
</gene>
<comment type="caution">
    <text evidence="1">The sequence shown here is derived from an EMBL/GenBank/DDBJ whole genome shotgun (WGS) entry which is preliminary data.</text>
</comment>
<organism evidence="1 2">
    <name type="scientific">Geotrichum candidum</name>
    <name type="common">Oospora lactis</name>
    <name type="synonym">Dipodascus geotrichum</name>
    <dbReference type="NCBI Taxonomy" id="1173061"/>
    <lineage>
        <taxon>Eukaryota</taxon>
        <taxon>Fungi</taxon>
        <taxon>Dikarya</taxon>
        <taxon>Ascomycota</taxon>
        <taxon>Saccharomycotina</taxon>
        <taxon>Dipodascomycetes</taxon>
        <taxon>Dipodascales</taxon>
        <taxon>Dipodascaceae</taxon>
        <taxon>Geotrichum</taxon>
    </lineage>
</organism>
<dbReference type="InterPro" id="IPR021858">
    <property type="entry name" value="Fun_TF"/>
</dbReference>
<dbReference type="AlphaFoldDB" id="A0A0J9X6Z9"/>
<dbReference type="Pfam" id="PF11951">
    <property type="entry name" value="Fungal_trans_2"/>
    <property type="match status" value="1"/>
</dbReference>
<proteinExistence type="predicted"/>
<dbReference type="Proteomes" id="UP000242525">
    <property type="component" value="Unassembled WGS sequence"/>
</dbReference>
<protein>
    <submittedName>
        <fullName evidence="1">Uncharacterized protein</fullName>
    </submittedName>
</protein>
<reference evidence="1" key="1">
    <citation type="submission" date="2014-03" db="EMBL/GenBank/DDBJ databases">
        <authorList>
            <person name="Casaregola S."/>
        </authorList>
    </citation>
    <scope>NUCLEOTIDE SEQUENCE [LARGE SCALE GENOMIC DNA]</scope>
    <source>
        <strain evidence="1">CLIB 918</strain>
    </source>
</reference>
<evidence type="ECO:0000313" key="2">
    <source>
        <dbReference type="Proteomes" id="UP000242525"/>
    </source>
</evidence>
<keyword evidence="2" id="KW-1185">Reference proteome</keyword>
<accession>A0A0J9X6Z9</accession>
<sequence>MFVDFKIKALNLLRQDLAYRGISEPSLLCMLILGIIEMNEFNNEAWNQHLDGSAKGITDMLQKKPDIMENLDNYPNFVIILDNMALLDIIYALVTTSKPRMCLIYQYYQSKLRIKGPCILNADSVHSPIAPIVMAVNDLLCFASDLQNQFPSITFELGAKYPAYYAVDKSYYTADHHRRYASLLNDIETFSNIEEKDMTSMWAMVSSSKQVTLIYFMLRLDANEFQLQLSPKIREIRDQGLILISQTPLYYMKLKVHSVAIWLLGITAEDKADRDRLLMETKQIASHTLCPTLSSVTHFLNVFWKKRDSPEYKNFTYRDLLSVTTEETKFRLIY</sequence>
<dbReference type="EMBL" id="CCBN010000004">
    <property type="protein sequence ID" value="CDO53188.1"/>
    <property type="molecule type" value="Genomic_DNA"/>
</dbReference>
<evidence type="ECO:0000313" key="1">
    <source>
        <dbReference type="EMBL" id="CDO53188.1"/>
    </source>
</evidence>